<dbReference type="InterPro" id="IPR023214">
    <property type="entry name" value="HAD_sf"/>
</dbReference>
<evidence type="ECO:0000256" key="1">
    <source>
        <dbReference type="ARBA" id="ARBA00006171"/>
    </source>
</evidence>
<keyword evidence="2" id="KW-0479">Metal-binding</keyword>
<dbReference type="InterPro" id="IPR006439">
    <property type="entry name" value="HAD-SF_hydro_IA"/>
</dbReference>
<evidence type="ECO:0000313" key="4">
    <source>
        <dbReference type="EMBL" id="MDU0354639.1"/>
    </source>
</evidence>
<dbReference type="NCBIfam" id="TIGR01509">
    <property type="entry name" value="HAD-SF-IA-v3"/>
    <property type="match status" value="1"/>
</dbReference>
<protein>
    <submittedName>
        <fullName evidence="4">HAD-IA family hydrolase</fullName>
    </submittedName>
</protein>
<evidence type="ECO:0000256" key="2">
    <source>
        <dbReference type="ARBA" id="ARBA00022723"/>
    </source>
</evidence>
<dbReference type="PANTHER" id="PTHR46193">
    <property type="entry name" value="6-PHOSPHOGLUCONATE PHOSPHATASE"/>
    <property type="match status" value="1"/>
</dbReference>
<keyword evidence="5" id="KW-1185">Reference proteome</keyword>
<dbReference type="InterPro" id="IPR051600">
    <property type="entry name" value="Beta-PGM-like"/>
</dbReference>
<name>A0ABU3SXA7_9ALTE</name>
<dbReference type="Pfam" id="PF00702">
    <property type="entry name" value="Hydrolase"/>
    <property type="match status" value="1"/>
</dbReference>
<dbReference type="EMBL" id="JAWDIO010000002">
    <property type="protein sequence ID" value="MDU0354639.1"/>
    <property type="molecule type" value="Genomic_DNA"/>
</dbReference>
<dbReference type="Gene3D" id="3.40.50.1000">
    <property type="entry name" value="HAD superfamily/HAD-like"/>
    <property type="match status" value="1"/>
</dbReference>
<organism evidence="4 5">
    <name type="scientific">Paraglaciecola aquimarina</name>
    <dbReference type="NCBI Taxonomy" id="1235557"/>
    <lineage>
        <taxon>Bacteria</taxon>
        <taxon>Pseudomonadati</taxon>
        <taxon>Pseudomonadota</taxon>
        <taxon>Gammaproteobacteria</taxon>
        <taxon>Alteromonadales</taxon>
        <taxon>Alteromonadaceae</taxon>
        <taxon>Paraglaciecola</taxon>
    </lineage>
</organism>
<reference evidence="4 5" key="1">
    <citation type="submission" date="2023-10" db="EMBL/GenBank/DDBJ databases">
        <title>Glaciecola aquimarina strain GGW-M5 nov., isolated from a coastal seawater.</title>
        <authorList>
            <person name="Bayburt H."/>
            <person name="Kim J.M."/>
            <person name="Choi B.J."/>
            <person name="Jeon C.O."/>
        </authorList>
    </citation>
    <scope>NUCLEOTIDE SEQUENCE [LARGE SCALE GENOMIC DNA]</scope>
    <source>
        <strain evidence="4 5">KCTC 32108</strain>
    </source>
</reference>
<comment type="similarity">
    <text evidence="1">Belongs to the HAD-like hydrolase superfamily. CbbY/CbbZ/Gph/YieH family.</text>
</comment>
<proteinExistence type="inferred from homology"/>
<evidence type="ECO:0000256" key="3">
    <source>
        <dbReference type="ARBA" id="ARBA00022842"/>
    </source>
</evidence>
<dbReference type="SUPFAM" id="SSF56784">
    <property type="entry name" value="HAD-like"/>
    <property type="match status" value="1"/>
</dbReference>
<dbReference type="PANTHER" id="PTHR46193:SF10">
    <property type="entry name" value="6-PHOSPHOGLUCONATE PHOSPHATASE"/>
    <property type="match status" value="1"/>
</dbReference>
<dbReference type="NCBIfam" id="TIGR01549">
    <property type="entry name" value="HAD-SF-IA-v1"/>
    <property type="match status" value="1"/>
</dbReference>
<sequence length="141" mass="15208">MQTTVGLEDILSQLNVKSCVATSGSPQKVKHSLGVTGLDHFFKAEVFTSSEVKNGKPAPDLFLHAARQMGVKPENCLVIEDSTAGIKGAQAANMPVIRYAGASHLIHHVSPSGEQPHHNVDVPTISHWRQLFELIPAIRQG</sequence>
<comment type="caution">
    <text evidence="4">The sequence shown here is derived from an EMBL/GenBank/DDBJ whole genome shotgun (WGS) entry which is preliminary data.</text>
</comment>
<keyword evidence="4" id="KW-0378">Hydrolase</keyword>
<dbReference type="Proteomes" id="UP001247805">
    <property type="component" value="Unassembled WGS sequence"/>
</dbReference>
<gene>
    <name evidence="4" type="ORF">RS130_12580</name>
</gene>
<accession>A0ABU3SXA7</accession>
<dbReference type="RefSeq" id="WP_316026224.1">
    <property type="nucleotide sequence ID" value="NZ_JAWDIO010000002.1"/>
</dbReference>
<dbReference type="GO" id="GO:0016787">
    <property type="term" value="F:hydrolase activity"/>
    <property type="evidence" value="ECO:0007669"/>
    <property type="project" value="UniProtKB-KW"/>
</dbReference>
<evidence type="ECO:0000313" key="5">
    <source>
        <dbReference type="Proteomes" id="UP001247805"/>
    </source>
</evidence>
<dbReference type="InterPro" id="IPR036412">
    <property type="entry name" value="HAD-like_sf"/>
</dbReference>
<keyword evidence="3" id="KW-0460">Magnesium</keyword>